<dbReference type="InterPro" id="IPR029001">
    <property type="entry name" value="ITPase-like_fam"/>
</dbReference>
<comment type="similarity">
    <text evidence="4">Belongs to the Maf family. YhdE subfamily.</text>
</comment>
<dbReference type="OrthoDB" id="9807767at2"/>
<comment type="caution">
    <text evidence="5">The sequence shown here is derived from an EMBL/GenBank/DDBJ whole genome shotgun (WGS) entry which is preliminary data.</text>
</comment>
<dbReference type="GO" id="GO:0005737">
    <property type="term" value="C:cytoplasm"/>
    <property type="evidence" value="ECO:0007669"/>
    <property type="project" value="UniProtKB-SubCell"/>
</dbReference>
<dbReference type="CDD" id="cd00555">
    <property type="entry name" value="Maf"/>
    <property type="match status" value="1"/>
</dbReference>
<keyword evidence="3 4" id="KW-0546">Nucleotide metabolism</keyword>
<dbReference type="GO" id="GO:0036221">
    <property type="term" value="F:UTP diphosphatase activity"/>
    <property type="evidence" value="ECO:0007669"/>
    <property type="project" value="RHEA"/>
</dbReference>
<evidence type="ECO:0000313" key="5">
    <source>
        <dbReference type="EMBL" id="TXD73630.1"/>
    </source>
</evidence>
<dbReference type="EC" id="3.6.1.9" evidence="4"/>
<evidence type="ECO:0000256" key="3">
    <source>
        <dbReference type="ARBA" id="ARBA00023080"/>
    </source>
</evidence>
<reference evidence="5 6" key="1">
    <citation type="submission" date="2019-08" db="EMBL/GenBank/DDBJ databases">
        <title>Genome of Aequorivita antarctica SW49 (type strain).</title>
        <authorList>
            <person name="Bowman J.P."/>
        </authorList>
    </citation>
    <scope>NUCLEOTIDE SEQUENCE [LARGE SCALE GENOMIC DNA]</scope>
    <source>
        <strain evidence="5 6">SW49</strain>
    </source>
</reference>
<dbReference type="Gene3D" id="3.90.950.10">
    <property type="match status" value="1"/>
</dbReference>
<dbReference type="RefSeq" id="WP_111844680.1">
    <property type="nucleotide sequence ID" value="NZ_UEGI01000008.1"/>
</dbReference>
<dbReference type="NCBIfam" id="TIGR00172">
    <property type="entry name" value="maf"/>
    <property type="match status" value="1"/>
</dbReference>
<protein>
    <recommendedName>
        <fullName evidence="4">dTTP/UTP pyrophosphatase</fullName>
        <shortName evidence="4">dTTPase/UTPase</shortName>
        <ecNumber evidence="4">3.6.1.9</ecNumber>
    </recommendedName>
    <alternativeName>
        <fullName evidence="4">Nucleoside triphosphate pyrophosphatase</fullName>
    </alternativeName>
    <alternativeName>
        <fullName evidence="4">Nucleotide pyrophosphatase</fullName>
        <shortName evidence="4">Nucleotide PPase</shortName>
    </alternativeName>
</protein>
<keyword evidence="6" id="KW-1185">Reference proteome</keyword>
<feature type="site" description="Important for substrate specificity" evidence="4">
    <location>
        <position position="77"/>
    </location>
</feature>
<feature type="site" description="Important for substrate specificity" evidence="4">
    <location>
        <position position="19"/>
    </location>
</feature>
<dbReference type="PANTHER" id="PTHR43213">
    <property type="entry name" value="BIFUNCTIONAL DTTP/UTP PYROPHOSPHATASE/METHYLTRANSFERASE PROTEIN-RELATED"/>
    <property type="match status" value="1"/>
</dbReference>
<feature type="site" description="Important for substrate specificity" evidence="4">
    <location>
        <position position="159"/>
    </location>
</feature>
<evidence type="ECO:0000313" key="6">
    <source>
        <dbReference type="Proteomes" id="UP000321497"/>
    </source>
</evidence>
<dbReference type="PANTHER" id="PTHR43213:SF5">
    <property type="entry name" value="BIFUNCTIONAL DTTP_UTP PYROPHOSPHATASE_METHYLTRANSFERASE PROTEIN-RELATED"/>
    <property type="match status" value="1"/>
</dbReference>
<sequence length="195" mass="22710">MLRKKLIDYNIILASGSPRRQDFFRELNLDFTIQVKEIEETYSIELNHSEITDYLSQLKASVFVDLSENDILITSDTIVWKDEKALGKPKNYDEARKMLQLLSGEMHEVITSVCFTSKGFQKIVHDVTKVWFKPLSEEEIDFYIKNYRPFDKAGGYGIQEWIGYIGIEKIEGCYFNVMGLPTRLVYKTLSQIANR</sequence>
<dbReference type="Proteomes" id="UP000321497">
    <property type="component" value="Unassembled WGS sequence"/>
</dbReference>
<dbReference type="GO" id="GO:0009117">
    <property type="term" value="P:nucleotide metabolic process"/>
    <property type="evidence" value="ECO:0007669"/>
    <property type="project" value="UniProtKB-KW"/>
</dbReference>
<dbReference type="EMBL" id="VORT01000004">
    <property type="protein sequence ID" value="TXD73630.1"/>
    <property type="molecule type" value="Genomic_DNA"/>
</dbReference>
<name>A0A5C6Z2D3_9FLAO</name>
<comment type="catalytic activity">
    <reaction evidence="4">
        <text>dTTP + H2O = dTMP + diphosphate + H(+)</text>
        <dbReference type="Rhea" id="RHEA:28534"/>
        <dbReference type="ChEBI" id="CHEBI:15377"/>
        <dbReference type="ChEBI" id="CHEBI:15378"/>
        <dbReference type="ChEBI" id="CHEBI:33019"/>
        <dbReference type="ChEBI" id="CHEBI:37568"/>
        <dbReference type="ChEBI" id="CHEBI:63528"/>
        <dbReference type="EC" id="3.6.1.9"/>
    </reaction>
</comment>
<dbReference type="HAMAP" id="MF_00528">
    <property type="entry name" value="Maf"/>
    <property type="match status" value="1"/>
</dbReference>
<keyword evidence="4" id="KW-0963">Cytoplasm</keyword>
<comment type="function">
    <text evidence="4">Nucleoside triphosphate pyrophosphatase that hydrolyzes dTTP and UTP. May have a dual role in cell division arrest and in preventing the incorporation of modified nucleotides into cellular nucleic acids.</text>
</comment>
<dbReference type="SUPFAM" id="SSF52972">
    <property type="entry name" value="ITPase-like"/>
    <property type="match status" value="1"/>
</dbReference>
<dbReference type="PIRSF" id="PIRSF006305">
    <property type="entry name" value="Maf"/>
    <property type="match status" value="1"/>
</dbReference>
<dbReference type="GO" id="GO:0036218">
    <property type="term" value="F:dTTP diphosphatase activity"/>
    <property type="evidence" value="ECO:0007669"/>
    <property type="project" value="RHEA"/>
</dbReference>
<evidence type="ECO:0000256" key="2">
    <source>
        <dbReference type="ARBA" id="ARBA00022801"/>
    </source>
</evidence>
<comment type="catalytic activity">
    <reaction evidence="4">
        <text>UTP + H2O = UMP + diphosphate + H(+)</text>
        <dbReference type="Rhea" id="RHEA:29395"/>
        <dbReference type="ChEBI" id="CHEBI:15377"/>
        <dbReference type="ChEBI" id="CHEBI:15378"/>
        <dbReference type="ChEBI" id="CHEBI:33019"/>
        <dbReference type="ChEBI" id="CHEBI:46398"/>
        <dbReference type="ChEBI" id="CHEBI:57865"/>
        <dbReference type="EC" id="3.6.1.9"/>
    </reaction>
</comment>
<dbReference type="Pfam" id="PF02545">
    <property type="entry name" value="Maf"/>
    <property type="match status" value="1"/>
</dbReference>
<proteinExistence type="inferred from homology"/>
<comment type="cofactor">
    <cofactor evidence="1 4">
        <name>a divalent metal cation</name>
        <dbReference type="ChEBI" id="CHEBI:60240"/>
    </cofactor>
</comment>
<keyword evidence="2 4" id="KW-0378">Hydrolase</keyword>
<accession>A0A5C6Z2D3</accession>
<dbReference type="InterPro" id="IPR003697">
    <property type="entry name" value="Maf-like"/>
</dbReference>
<evidence type="ECO:0000256" key="1">
    <source>
        <dbReference type="ARBA" id="ARBA00001968"/>
    </source>
</evidence>
<dbReference type="AlphaFoldDB" id="A0A5C6Z2D3"/>
<organism evidence="5 6">
    <name type="scientific">Aequorivita antarctica</name>
    <dbReference type="NCBI Taxonomy" id="153266"/>
    <lineage>
        <taxon>Bacteria</taxon>
        <taxon>Pseudomonadati</taxon>
        <taxon>Bacteroidota</taxon>
        <taxon>Flavobacteriia</taxon>
        <taxon>Flavobacteriales</taxon>
        <taxon>Flavobacteriaceae</taxon>
        <taxon>Aequorivita</taxon>
    </lineage>
</organism>
<comment type="caution">
    <text evidence="4">Lacks conserved residue(s) required for the propagation of feature annotation.</text>
</comment>
<evidence type="ECO:0000256" key="4">
    <source>
        <dbReference type="HAMAP-Rule" id="MF_00528"/>
    </source>
</evidence>
<comment type="subcellular location">
    <subcellularLocation>
        <location evidence="4">Cytoplasm</location>
    </subcellularLocation>
</comment>
<feature type="active site" description="Proton acceptor" evidence="4">
    <location>
        <position position="76"/>
    </location>
</feature>
<gene>
    <name evidence="5" type="primary">maf</name>
    <name evidence="5" type="ORF">ESU54_07660</name>
</gene>